<dbReference type="SMART" id="SM00320">
    <property type="entry name" value="WD40"/>
    <property type="match status" value="6"/>
</dbReference>
<feature type="transmembrane region" description="Helical" evidence="11">
    <location>
        <begin position="623"/>
        <end position="646"/>
    </location>
</feature>
<dbReference type="GO" id="GO:0016020">
    <property type="term" value="C:membrane"/>
    <property type="evidence" value="ECO:0007669"/>
    <property type="project" value="UniProtKB-SubCell"/>
</dbReference>
<evidence type="ECO:0000256" key="8">
    <source>
        <dbReference type="ARBA" id="ARBA00023136"/>
    </source>
</evidence>
<feature type="region of interest" description="Disordered" evidence="10">
    <location>
        <begin position="1"/>
        <end position="24"/>
    </location>
</feature>
<dbReference type="GeneID" id="73470996"/>
<feature type="transmembrane region" description="Helical" evidence="11">
    <location>
        <begin position="539"/>
        <end position="561"/>
    </location>
</feature>
<sequence>MSSSRQTIPQLRNPTLPSQTTPEQRYWRSYANPQLIKENHPINDIDFNPTTPNDFAITSSTRIQIFSSKTRQVIKTFSRFKDVVYSAKYRYDGKLLVAADATGLVSIYDSYQPRNLLVSLHPSSHPTHVAKFHPTIGNQLITGSDDRVLRLYDISQTTKGPIVEIDGTQHGDYIRSANYIPGNPNLVATGCYDGIVRIFDMRNSQLVSQFNQHNPIEDVIALSPTTLVSAGGPQVRIWDLTRGSQIHELDNFTKTATCLHDTGDKGLLVGSLDGHVKIFDYTSANWNVQFGWKFGSGGVLACAVSPAANDHKHFVAGLTSGLISIRTKKTEPKVKQGVKQEKSNAYARMMRGKDYSGEEEHRIIQSSIPQTKKLKQFEKHLNAFRWAEALDSAFAPGLPKEQTVTILNELKKRGKVRISLYGRDEISLLPILQWFTKNLEDVRSFNLLCDYIGIILEMYGSMIDKSVVLEECFSTLLKKINGEIKKCKEANEISDGNHYNGEHLIARITAVPVLFALSFLGSFFPLVALHSTRFKLPSWIFFITRYFGSGVIIATGFIHLLAEASMALTNPCLGSPFAYPWAEAEEDEIQAKREVSDTDDKTNSDVDTQQFSIRNYENIYQQILNCIVLECGIVLHSIFVGLSLAIAGDEFITLYVAIGFHQFFEGLGLGTRFATTPWSEGKKYVPWLMAMAYSLTTPAAVAIGIAVRKTYPVGSRTALITTGTFDAMCAGVLIYNSIAELMAYDFMYSHDFHEKKMSVMLWAYVCLALGAFCMAFIGKWA</sequence>
<feature type="domain" description="U3 small nucleolar RNA-associated protein 15 C-terminal" evidence="12">
    <location>
        <begin position="354"/>
        <end position="493"/>
    </location>
</feature>
<name>A0A8J5QKI5_9ASCO</name>
<dbReference type="FunFam" id="2.130.10.10:FF:000551">
    <property type="entry name" value="UTP15p Nucleolar protein"/>
    <property type="match status" value="1"/>
</dbReference>
<dbReference type="Proteomes" id="UP000694255">
    <property type="component" value="Unassembled WGS sequence"/>
</dbReference>
<feature type="transmembrane region" description="Helical" evidence="11">
    <location>
        <begin position="719"/>
        <end position="738"/>
    </location>
</feature>
<reference evidence="13 14" key="1">
    <citation type="journal article" date="2021" name="DNA Res.">
        <title>Genome analysis of Candida subhashii reveals its hybrid nature and dual mitochondrial genome conformations.</title>
        <authorList>
            <person name="Mixao V."/>
            <person name="Hegedusova E."/>
            <person name="Saus E."/>
            <person name="Pryszcz L.P."/>
            <person name="Cillingova A."/>
            <person name="Nosek J."/>
            <person name="Gabaldon T."/>
        </authorList>
    </citation>
    <scope>NUCLEOTIDE SEQUENCE [LARGE SCALE GENOMIC DNA]</scope>
    <source>
        <strain evidence="13 14">CBS 10753</strain>
    </source>
</reference>
<dbReference type="InterPro" id="IPR018983">
    <property type="entry name" value="U3_snoRNA-assocProt_15_C"/>
</dbReference>
<evidence type="ECO:0000259" key="12">
    <source>
        <dbReference type="Pfam" id="PF09384"/>
    </source>
</evidence>
<evidence type="ECO:0000256" key="2">
    <source>
        <dbReference type="ARBA" id="ARBA00004141"/>
    </source>
</evidence>
<feature type="compositionally biased region" description="Polar residues" evidence="10">
    <location>
        <begin position="1"/>
        <end position="23"/>
    </location>
</feature>
<keyword evidence="5 11" id="KW-0812">Transmembrane</keyword>
<evidence type="ECO:0000256" key="10">
    <source>
        <dbReference type="SAM" id="MobiDB-lite"/>
    </source>
</evidence>
<comment type="caution">
    <text evidence="13">The sequence shown here is derived from an EMBL/GenBank/DDBJ whole genome shotgun (WGS) entry which is preliminary data.</text>
</comment>
<keyword evidence="9" id="KW-0539">Nucleus</keyword>
<keyword evidence="7 11" id="KW-1133">Transmembrane helix</keyword>
<dbReference type="InterPro" id="IPR001680">
    <property type="entry name" value="WD40_rpt"/>
</dbReference>
<feature type="transmembrane region" description="Helical" evidence="11">
    <location>
        <begin position="652"/>
        <end position="675"/>
    </location>
</feature>
<dbReference type="InterPro" id="IPR003689">
    <property type="entry name" value="ZIP"/>
</dbReference>
<dbReference type="GO" id="GO:0046873">
    <property type="term" value="F:metal ion transmembrane transporter activity"/>
    <property type="evidence" value="ECO:0007669"/>
    <property type="project" value="InterPro"/>
</dbReference>
<keyword evidence="4" id="KW-0853">WD repeat</keyword>
<dbReference type="OrthoDB" id="431715at2759"/>
<organism evidence="13 14">
    <name type="scientific">[Candida] subhashii</name>
    <dbReference type="NCBI Taxonomy" id="561895"/>
    <lineage>
        <taxon>Eukaryota</taxon>
        <taxon>Fungi</taxon>
        <taxon>Dikarya</taxon>
        <taxon>Ascomycota</taxon>
        <taxon>Saccharomycotina</taxon>
        <taxon>Pichiomycetes</taxon>
        <taxon>Debaryomycetaceae</taxon>
        <taxon>Spathaspora</taxon>
    </lineage>
</organism>
<evidence type="ECO:0000313" key="13">
    <source>
        <dbReference type="EMBL" id="KAG7662302.1"/>
    </source>
</evidence>
<dbReference type="Pfam" id="PF09384">
    <property type="entry name" value="UTP15_C"/>
    <property type="match status" value="1"/>
</dbReference>
<dbReference type="RefSeq" id="XP_049262535.1">
    <property type="nucleotide sequence ID" value="XM_049408130.1"/>
</dbReference>
<dbReference type="PANTHER" id="PTHR19924:SF26">
    <property type="entry name" value="U3 SMALL NUCLEOLAR RNA-ASSOCIATED PROTEIN 15 HOMOLOG"/>
    <property type="match status" value="1"/>
</dbReference>
<feature type="transmembrane region" description="Helical" evidence="11">
    <location>
        <begin position="687"/>
        <end position="707"/>
    </location>
</feature>
<keyword evidence="8 11" id="KW-0472">Membrane</keyword>
<comment type="subcellular location">
    <subcellularLocation>
        <location evidence="2">Membrane</location>
        <topology evidence="2">Multi-pass membrane protein</topology>
    </subcellularLocation>
    <subcellularLocation>
        <location evidence="1">Nucleus</location>
    </subcellularLocation>
</comment>
<evidence type="ECO:0000256" key="3">
    <source>
        <dbReference type="ARBA" id="ARBA00022552"/>
    </source>
</evidence>
<evidence type="ECO:0000256" key="5">
    <source>
        <dbReference type="ARBA" id="ARBA00022692"/>
    </source>
</evidence>
<dbReference type="PANTHER" id="PTHR19924">
    <property type="entry name" value="UTP15 U3 SMALL NUCLEOLAR RNA-ASSOCIATED PROTEIN 15 FAMILY MEMBER"/>
    <property type="match status" value="1"/>
</dbReference>
<proteinExistence type="predicted"/>
<keyword evidence="6" id="KW-0677">Repeat</keyword>
<evidence type="ECO:0000256" key="9">
    <source>
        <dbReference type="ARBA" id="ARBA00023242"/>
    </source>
</evidence>
<evidence type="ECO:0000256" key="4">
    <source>
        <dbReference type="ARBA" id="ARBA00022574"/>
    </source>
</evidence>
<dbReference type="GO" id="GO:0005730">
    <property type="term" value="C:nucleolus"/>
    <property type="evidence" value="ECO:0007669"/>
    <property type="project" value="InterPro"/>
</dbReference>
<keyword evidence="14" id="KW-1185">Reference proteome</keyword>
<protein>
    <submittedName>
        <fullName evidence="13">Utp15</fullName>
    </submittedName>
</protein>
<accession>A0A8J5QKI5</accession>
<dbReference type="AlphaFoldDB" id="A0A8J5QKI5"/>
<feature type="transmembrane region" description="Helical" evidence="11">
    <location>
        <begin position="504"/>
        <end position="527"/>
    </location>
</feature>
<evidence type="ECO:0000256" key="7">
    <source>
        <dbReference type="ARBA" id="ARBA00022989"/>
    </source>
</evidence>
<feature type="transmembrane region" description="Helical" evidence="11">
    <location>
        <begin position="759"/>
        <end position="778"/>
    </location>
</feature>
<dbReference type="EMBL" id="JAGSYN010000181">
    <property type="protein sequence ID" value="KAG7662302.1"/>
    <property type="molecule type" value="Genomic_DNA"/>
</dbReference>
<dbReference type="Pfam" id="PF00400">
    <property type="entry name" value="WD40"/>
    <property type="match status" value="1"/>
</dbReference>
<keyword evidence="3" id="KW-0698">rRNA processing</keyword>
<evidence type="ECO:0000256" key="6">
    <source>
        <dbReference type="ARBA" id="ARBA00022737"/>
    </source>
</evidence>
<evidence type="ECO:0000256" key="11">
    <source>
        <dbReference type="SAM" id="Phobius"/>
    </source>
</evidence>
<gene>
    <name evidence="13" type="ORF">J8A68_004196</name>
</gene>
<dbReference type="GO" id="GO:0006364">
    <property type="term" value="P:rRNA processing"/>
    <property type="evidence" value="ECO:0007669"/>
    <property type="project" value="UniProtKB-KW"/>
</dbReference>
<dbReference type="GO" id="GO:0045943">
    <property type="term" value="P:positive regulation of transcription by RNA polymerase I"/>
    <property type="evidence" value="ECO:0007669"/>
    <property type="project" value="TreeGrafter"/>
</dbReference>
<evidence type="ECO:0000313" key="14">
    <source>
        <dbReference type="Proteomes" id="UP000694255"/>
    </source>
</evidence>
<dbReference type="Pfam" id="PF02535">
    <property type="entry name" value="Zip"/>
    <property type="match status" value="2"/>
</dbReference>
<evidence type="ECO:0000256" key="1">
    <source>
        <dbReference type="ARBA" id="ARBA00004123"/>
    </source>
</evidence>